<protein>
    <submittedName>
        <fullName evidence="2">Uncharacterized protein</fullName>
    </submittedName>
</protein>
<feature type="compositionally biased region" description="Basic and acidic residues" evidence="1">
    <location>
        <begin position="1"/>
        <end position="10"/>
    </location>
</feature>
<reference evidence="2" key="1">
    <citation type="submission" date="2020-01" db="EMBL/GenBank/DDBJ databases">
        <authorList>
            <person name="Richard D."/>
        </authorList>
    </citation>
    <scope>NUCLEOTIDE SEQUENCE</scope>
    <source>
        <strain evidence="2">JP541</strain>
    </source>
</reference>
<dbReference type="Proteomes" id="UP000653002">
    <property type="component" value="Unassembled WGS sequence"/>
</dbReference>
<feature type="compositionally biased region" description="Acidic residues" evidence="1">
    <location>
        <begin position="17"/>
        <end position="28"/>
    </location>
</feature>
<sequence>ELKAKCEEMAAAKSAEPEEPQGEPESEPAAEPAAEPAEPETPAEPEGGEPAADYSLNLCDKLNEVKEAISAETMIDPWGYEVSRYWLQ</sequence>
<comment type="caution">
    <text evidence="2">The sequence shown here is derived from an EMBL/GenBank/DDBJ whole genome shotgun (WGS) entry which is preliminary data.</text>
</comment>
<dbReference type="AlphaFoldDB" id="A0A8I0HAW5"/>
<evidence type="ECO:0000313" key="3">
    <source>
        <dbReference type="Proteomes" id="UP000653002"/>
    </source>
</evidence>
<proteinExistence type="predicted"/>
<gene>
    <name evidence="2" type="ORF">GUH15_21035</name>
</gene>
<name>A0A8I0HAW5_XANCI</name>
<accession>A0A8I0HAW5</accession>
<feature type="region of interest" description="Disordered" evidence="1">
    <location>
        <begin position="1"/>
        <end position="54"/>
    </location>
</feature>
<evidence type="ECO:0000256" key="1">
    <source>
        <dbReference type="SAM" id="MobiDB-lite"/>
    </source>
</evidence>
<evidence type="ECO:0000313" key="2">
    <source>
        <dbReference type="EMBL" id="MBD4338490.1"/>
    </source>
</evidence>
<feature type="compositionally biased region" description="Acidic residues" evidence="1">
    <location>
        <begin position="37"/>
        <end position="47"/>
    </location>
</feature>
<feature type="non-terminal residue" evidence="2">
    <location>
        <position position="88"/>
    </location>
</feature>
<feature type="non-terminal residue" evidence="2">
    <location>
        <position position="1"/>
    </location>
</feature>
<dbReference type="EMBL" id="JAABFR010001544">
    <property type="protein sequence ID" value="MBD4338490.1"/>
    <property type="molecule type" value="Genomic_DNA"/>
</dbReference>
<organism evidence="2 3">
    <name type="scientific">Xanthomonas citri pv. citri</name>
    <dbReference type="NCBI Taxonomy" id="611301"/>
    <lineage>
        <taxon>Bacteria</taxon>
        <taxon>Pseudomonadati</taxon>
        <taxon>Pseudomonadota</taxon>
        <taxon>Gammaproteobacteria</taxon>
        <taxon>Lysobacterales</taxon>
        <taxon>Lysobacteraceae</taxon>
        <taxon>Xanthomonas</taxon>
    </lineage>
</organism>